<evidence type="ECO:0008006" key="4">
    <source>
        <dbReference type="Google" id="ProtNLM"/>
    </source>
</evidence>
<dbReference type="Pfam" id="PF10670">
    <property type="entry name" value="DUF4198"/>
    <property type="match status" value="1"/>
</dbReference>
<feature type="chain" id="PRO_5016251759" description="DUF4198 domain-containing protein" evidence="1">
    <location>
        <begin position="29"/>
        <end position="279"/>
    </location>
</feature>
<dbReference type="EMBL" id="QGKL01000032">
    <property type="protein sequence ID" value="PWQ95687.1"/>
    <property type="molecule type" value="Genomic_DNA"/>
</dbReference>
<reference evidence="2 3" key="1">
    <citation type="submission" date="2018-05" db="EMBL/GenBank/DDBJ databases">
        <title>Leucothrix arctica sp. nov., isolated from Arctic seawater.</title>
        <authorList>
            <person name="Choi A."/>
            <person name="Baek K."/>
        </authorList>
    </citation>
    <scope>NUCLEOTIDE SEQUENCE [LARGE SCALE GENOMIC DNA]</scope>
    <source>
        <strain evidence="2 3">IMCC9719</strain>
    </source>
</reference>
<evidence type="ECO:0000256" key="1">
    <source>
        <dbReference type="SAM" id="SignalP"/>
    </source>
</evidence>
<keyword evidence="3" id="KW-1185">Reference proteome</keyword>
<organism evidence="2 3">
    <name type="scientific">Leucothrix arctica</name>
    <dbReference type="NCBI Taxonomy" id="1481894"/>
    <lineage>
        <taxon>Bacteria</taxon>
        <taxon>Pseudomonadati</taxon>
        <taxon>Pseudomonadota</taxon>
        <taxon>Gammaproteobacteria</taxon>
        <taxon>Thiotrichales</taxon>
        <taxon>Thiotrichaceae</taxon>
        <taxon>Leucothrix</taxon>
    </lineage>
</organism>
<gene>
    <name evidence="2" type="ORF">DKT75_11680</name>
</gene>
<protein>
    <recommendedName>
        <fullName evidence="4">DUF4198 domain-containing protein</fullName>
    </recommendedName>
</protein>
<dbReference type="Proteomes" id="UP000245506">
    <property type="component" value="Unassembled WGS sequence"/>
</dbReference>
<dbReference type="AlphaFoldDB" id="A0A317CBF1"/>
<evidence type="ECO:0000313" key="3">
    <source>
        <dbReference type="Proteomes" id="UP000245506"/>
    </source>
</evidence>
<feature type="signal peptide" evidence="1">
    <location>
        <begin position="1"/>
        <end position="28"/>
    </location>
</feature>
<comment type="caution">
    <text evidence="2">The sequence shown here is derived from an EMBL/GenBank/DDBJ whole genome shotgun (WGS) entry which is preliminary data.</text>
</comment>
<dbReference type="OrthoDB" id="581894at2"/>
<keyword evidence="1" id="KW-0732">Signal</keyword>
<sequence>MLNKFLFKLLYLVLAIMPVMSLTSTATAHEFWLEPLQFKVERGANIEAHIKVGQGLDGDTYAFYPANFDRFDLTANGSTDTLRYRFAQKPAVDQPTSKDGLHVLTYQSRPSRLRYEKREKFESFLKAEGLDWVLEAHEKRGLPELDFTEFFKRFAKSLIKVGEGKGEDSNMGMAFEWVMLTNPYTDPSLKTVTAQLFYEGKPFSDSMVNVFIKRDDKIEQVKLTTDDDGKVDVSVVDGGLFLINAVHMIIPDDSIGGTEKIAWMSLWASTTFEVESLKN</sequence>
<dbReference type="RefSeq" id="WP_109823615.1">
    <property type="nucleotide sequence ID" value="NZ_QGKL01000032.1"/>
</dbReference>
<proteinExistence type="predicted"/>
<name>A0A317CBF1_9GAMM</name>
<evidence type="ECO:0000313" key="2">
    <source>
        <dbReference type="EMBL" id="PWQ95687.1"/>
    </source>
</evidence>
<dbReference type="InterPro" id="IPR019613">
    <property type="entry name" value="DUF4198"/>
</dbReference>
<accession>A0A317CBF1</accession>